<proteinExistence type="predicted"/>
<keyword evidence="1" id="KW-0472">Membrane</keyword>
<feature type="transmembrane region" description="Helical" evidence="1">
    <location>
        <begin position="84"/>
        <end position="102"/>
    </location>
</feature>
<organism evidence="2">
    <name type="scientific">marine metagenome</name>
    <dbReference type="NCBI Taxonomy" id="408172"/>
    <lineage>
        <taxon>unclassified sequences</taxon>
        <taxon>metagenomes</taxon>
        <taxon>ecological metagenomes</taxon>
    </lineage>
</organism>
<keyword evidence="1" id="KW-0812">Transmembrane</keyword>
<name>A0A381YHF2_9ZZZZ</name>
<dbReference type="EMBL" id="UINC01018157">
    <property type="protein sequence ID" value="SVA76001.1"/>
    <property type="molecule type" value="Genomic_DNA"/>
</dbReference>
<feature type="transmembrane region" description="Helical" evidence="1">
    <location>
        <begin position="59"/>
        <end position="77"/>
    </location>
</feature>
<accession>A0A381YHF2</accession>
<dbReference type="AlphaFoldDB" id="A0A381YHF2"/>
<gene>
    <name evidence="2" type="ORF">METZ01_LOCUS128855</name>
</gene>
<sequence length="112" mass="12810">MEPQRRWINRYQPQTLVIGTMLLYLEGVFSMIRGSKVLLLLGLLMLPSAYLIANDKKVGWQMAVAVSGLAIVARIQIYGFKPDLFLILLFPGALLALLLHPMSREHQRIWFD</sequence>
<evidence type="ECO:0008006" key="3">
    <source>
        <dbReference type="Google" id="ProtNLM"/>
    </source>
</evidence>
<keyword evidence="1" id="KW-1133">Transmembrane helix</keyword>
<evidence type="ECO:0000256" key="1">
    <source>
        <dbReference type="SAM" id="Phobius"/>
    </source>
</evidence>
<reference evidence="2" key="1">
    <citation type="submission" date="2018-05" db="EMBL/GenBank/DDBJ databases">
        <authorList>
            <person name="Lanie J.A."/>
            <person name="Ng W.-L."/>
            <person name="Kazmierczak K.M."/>
            <person name="Andrzejewski T.M."/>
            <person name="Davidsen T.M."/>
            <person name="Wayne K.J."/>
            <person name="Tettelin H."/>
            <person name="Glass J.I."/>
            <person name="Rusch D."/>
            <person name="Podicherti R."/>
            <person name="Tsui H.-C.T."/>
            <person name="Winkler M.E."/>
        </authorList>
    </citation>
    <scope>NUCLEOTIDE SEQUENCE</scope>
</reference>
<protein>
    <recommendedName>
        <fullName evidence="3">Glycosyltransferase RgtA/B/C/D-like domain-containing protein</fullName>
    </recommendedName>
</protein>
<evidence type="ECO:0000313" key="2">
    <source>
        <dbReference type="EMBL" id="SVA76001.1"/>
    </source>
</evidence>